<reference evidence="2" key="1">
    <citation type="journal article" date="2021" name="Nat. Commun.">
        <title>Genetic determinants of endophytism in the Arabidopsis root mycobiome.</title>
        <authorList>
            <person name="Mesny F."/>
            <person name="Miyauchi S."/>
            <person name="Thiergart T."/>
            <person name="Pickel B."/>
            <person name="Atanasova L."/>
            <person name="Karlsson M."/>
            <person name="Huettel B."/>
            <person name="Barry K.W."/>
            <person name="Haridas S."/>
            <person name="Chen C."/>
            <person name="Bauer D."/>
            <person name="Andreopoulos W."/>
            <person name="Pangilinan J."/>
            <person name="LaButti K."/>
            <person name="Riley R."/>
            <person name="Lipzen A."/>
            <person name="Clum A."/>
            <person name="Drula E."/>
            <person name="Henrissat B."/>
            <person name="Kohler A."/>
            <person name="Grigoriev I.V."/>
            <person name="Martin F.M."/>
            <person name="Hacquard S."/>
        </authorList>
    </citation>
    <scope>NUCLEOTIDE SEQUENCE</scope>
    <source>
        <strain evidence="2">FSSC 5 MPI-SDFR-AT-0091</strain>
    </source>
</reference>
<gene>
    <name evidence="2" type="ORF">B0J15DRAFT_560016</name>
</gene>
<evidence type="ECO:0000313" key="3">
    <source>
        <dbReference type="Proteomes" id="UP000736672"/>
    </source>
</evidence>
<name>A0A9P9H8B2_FUSSL</name>
<dbReference type="AlphaFoldDB" id="A0A9P9H8B2"/>
<dbReference type="EMBL" id="JAGTJS010000011">
    <property type="protein sequence ID" value="KAH7253039.1"/>
    <property type="molecule type" value="Genomic_DNA"/>
</dbReference>
<dbReference type="OrthoDB" id="5025022at2759"/>
<sequence length="145" mass="15250">MQLSSLLLGVVAATAKGSSFVLGDFIILNPVTLSVDAQPRVWFNFGEGVTPDSNILELGKITGNRGTGLLCAEQDCPLWFSVGACTGWLKSADGESAIIHAIGPGFDVENMVCFKDHGYSAGGIAKSGRVKSFYRCSLGSEVQCT</sequence>
<proteinExistence type="predicted"/>
<keyword evidence="1" id="KW-0732">Signal</keyword>
<evidence type="ECO:0000313" key="2">
    <source>
        <dbReference type="EMBL" id="KAH7253039.1"/>
    </source>
</evidence>
<protein>
    <submittedName>
        <fullName evidence="2">Uncharacterized protein</fullName>
    </submittedName>
</protein>
<evidence type="ECO:0000256" key="1">
    <source>
        <dbReference type="SAM" id="SignalP"/>
    </source>
</evidence>
<accession>A0A9P9H8B2</accession>
<dbReference type="Proteomes" id="UP000736672">
    <property type="component" value="Unassembled WGS sequence"/>
</dbReference>
<feature type="chain" id="PRO_5040382128" evidence="1">
    <location>
        <begin position="18"/>
        <end position="145"/>
    </location>
</feature>
<feature type="signal peptide" evidence="1">
    <location>
        <begin position="1"/>
        <end position="17"/>
    </location>
</feature>
<organism evidence="2 3">
    <name type="scientific">Fusarium solani</name>
    <name type="common">Filamentous fungus</name>
    <dbReference type="NCBI Taxonomy" id="169388"/>
    <lineage>
        <taxon>Eukaryota</taxon>
        <taxon>Fungi</taxon>
        <taxon>Dikarya</taxon>
        <taxon>Ascomycota</taxon>
        <taxon>Pezizomycotina</taxon>
        <taxon>Sordariomycetes</taxon>
        <taxon>Hypocreomycetidae</taxon>
        <taxon>Hypocreales</taxon>
        <taxon>Nectriaceae</taxon>
        <taxon>Fusarium</taxon>
        <taxon>Fusarium solani species complex</taxon>
    </lineage>
</organism>
<keyword evidence="3" id="KW-1185">Reference proteome</keyword>
<comment type="caution">
    <text evidence="2">The sequence shown here is derived from an EMBL/GenBank/DDBJ whole genome shotgun (WGS) entry which is preliminary data.</text>
</comment>